<feature type="region of interest" description="Disordered" evidence="1">
    <location>
        <begin position="586"/>
        <end position="659"/>
    </location>
</feature>
<sequence length="913" mass="101242">MPPPHGCHDDLPTPPVPYDRDPPSLFATPFSSAMSTLLSRRVRGVGPFPSIATRFIVGDLHKDFTVAESWGSAPLSSALADKDLTVADTSKARRLPATNSPPTRRQLAVYSPSTRRLLAVYSPSTRRGYPAASSVFLMHLLRLFMPFFRPFYAFLALFSCKRPKKGGLPVGELSISGDEDIRRRGYLSAGSLVLTTFSRTFMLELSLLPVPALPCAGTDRTICFSNSIKITNNRPTTCFALLVGRRIGSMDRNDEYQGQSSASAEHFDEGLGDGWIENYVNLLHSQDPLGIADQYRDDQNLADEEIVDQHRDDQHIADQHIVDENHADQMPADQYFADQNLADQVNNQNNVLPGQWQPPLTTEVINSRRDAVNQHFVPIFHNPQQAVESYDNWLQSRNQDIAPGSNDQRLNMLGPDTQDLVRRLYEAFRNVEGAYEGRDAQGQFSKAVSKAVLDTPNLDVEILLSVLLKKIESSQEGKNEFPPTYGDKPYQAYDSFTQRFEAVEEVLKSSKLVCKNIITNQDWLFRLAWNPDAELKRKNQNLVGNHRRDQQNKVGAQIMKDGIVEVADDGKVFLDHNGQKKELNLEANRKSSAPLQDFMDQRVPTRGGQTATAAAQKSLGLSRKRTQTQQKNPSAKRTRTSNTPSQAGSPAPATPAAQAAALASPAMQYPDIDQQLLAAPEVQAAAVSAPDAQFPVAPAAAASPGPQPRQRRRRPLARRPRMEHVDEAQDDMAGLFNPGEIEEAPQNLQPQGYYPQDYYPQVAPNQQPFAQRYGNNTYPVDLDNHDPRFDFDPEDIPQAMHSMYAAPSPRRYAPRANYPAPAQFGHNPNDIAWHLDHLDDWESVPNNANTHWQNSLRSQANVPFPSNGGGHVADPGSSAAQTPPEDNASQSQGNANGNQAAQQLAFEMRGPLY</sequence>
<organism evidence="2 3">
    <name type="scientific">Apiospora marii</name>
    <dbReference type="NCBI Taxonomy" id="335849"/>
    <lineage>
        <taxon>Eukaryota</taxon>
        <taxon>Fungi</taxon>
        <taxon>Dikarya</taxon>
        <taxon>Ascomycota</taxon>
        <taxon>Pezizomycotina</taxon>
        <taxon>Sordariomycetes</taxon>
        <taxon>Xylariomycetidae</taxon>
        <taxon>Amphisphaeriales</taxon>
        <taxon>Apiosporaceae</taxon>
        <taxon>Apiospora</taxon>
    </lineage>
</organism>
<evidence type="ECO:0000313" key="2">
    <source>
        <dbReference type="EMBL" id="KAK8033754.1"/>
    </source>
</evidence>
<dbReference type="Proteomes" id="UP001396898">
    <property type="component" value="Unassembled WGS sequence"/>
</dbReference>
<feature type="region of interest" description="Disordered" evidence="1">
    <location>
        <begin position="697"/>
        <end position="723"/>
    </location>
</feature>
<keyword evidence="3" id="KW-1185">Reference proteome</keyword>
<feature type="compositionally biased region" description="Low complexity" evidence="1">
    <location>
        <begin position="644"/>
        <end position="659"/>
    </location>
</feature>
<proteinExistence type="predicted"/>
<evidence type="ECO:0000313" key="3">
    <source>
        <dbReference type="Proteomes" id="UP001396898"/>
    </source>
</evidence>
<feature type="compositionally biased region" description="Low complexity" evidence="1">
    <location>
        <begin position="607"/>
        <end position="616"/>
    </location>
</feature>
<reference evidence="2 3" key="1">
    <citation type="submission" date="2023-01" db="EMBL/GenBank/DDBJ databases">
        <title>Analysis of 21 Apiospora genomes using comparative genomics revels a genus with tremendous synthesis potential of carbohydrate active enzymes and secondary metabolites.</title>
        <authorList>
            <person name="Sorensen T."/>
        </authorList>
    </citation>
    <scope>NUCLEOTIDE SEQUENCE [LARGE SCALE GENOMIC DNA]</scope>
    <source>
        <strain evidence="2 3">CBS 20057</strain>
    </source>
</reference>
<gene>
    <name evidence="2" type="ORF">PG991_003152</name>
</gene>
<feature type="compositionally biased region" description="Basic and acidic residues" evidence="1">
    <location>
        <begin position="1"/>
        <end position="11"/>
    </location>
</feature>
<comment type="caution">
    <text evidence="2">The sequence shown here is derived from an EMBL/GenBank/DDBJ whole genome shotgun (WGS) entry which is preliminary data.</text>
</comment>
<feature type="compositionally biased region" description="Basic residues" evidence="1">
    <location>
        <begin position="709"/>
        <end position="719"/>
    </location>
</feature>
<protein>
    <submittedName>
        <fullName evidence="2">Uncharacterized protein</fullName>
    </submittedName>
</protein>
<feature type="region of interest" description="Disordered" evidence="1">
    <location>
        <begin position="858"/>
        <end position="913"/>
    </location>
</feature>
<feature type="region of interest" description="Disordered" evidence="1">
    <location>
        <begin position="1"/>
        <end position="23"/>
    </location>
</feature>
<feature type="compositionally biased region" description="Low complexity" evidence="1">
    <location>
        <begin position="887"/>
        <end position="903"/>
    </location>
</feature>
<accession>A0ABR1SJ51</accession>
<evidence type="ECO:0000256" key="1">
    <source>
        <dbReference type="SAM" id="MobiDB-lite"/>
    </source>
</evidence>
<name>A0ABR1SJ51_9PEZI</name>
<dbReference type="EMBL" id="JAQQWI010000006">
    <property type="protein sequence ID" value="KAK8033754.1"/>
    <property type="molecule type" value="Genomic_DNA"/>
</dbReference>